<feature type="compositionally biased region" description="Polar residues" evidence="5">
    <location>
        <begin position="35"/>
        <end position="46"/>
    </location>
</feature>
<sequence>MPRRFHKKSRNGCDQCKERRVKDQCDETRPLCTTCTSRGLSCTYTKPASRKRPAEGPSPTSTSAEPKSPASPMPNLQTRTYDVRHLQLMHKFSTETYKSLCGDESDMEDWQILIPKLAYNHEFLLNGIFALSALHTVATTSDTEEALSFLDTALHCNELAFAPFREALSHLTPQNCDAVFAHSAIIALIGIALPRLNARYRGECFSMIETMMTVFELLQGASKISRISRPWRQATIFFKYDFWRMENTPLDADMAGAIEKLRELNRCIVNTDSAQFHINQEAIDSLQDSLAKFTHAPHPAPILAWLTYVKREFVDGLRVRQPFQLLILMHWAVLLKEMEAHFWWAQGCGQALVAELSNELKDQNENWTSALRWPQHKVGV</sequence>
<evidence type="ECO:0000256" key="1">
    <source>
        <dbReference type="ARBA" id="ARBA00023015"/>
    </source>
</evidence>
<evidence type="ECO:0000256" key="5">
    <source>
        <dbReference type="SAM" id="MobiDB-lite"/>
    </source>
</evidence>
<dbReference type="InterPro" id="IPR001138">
    <property type="entry name" value="Zn2Cys6_DnaBD"/>
</dbReference>
<evidence type="ECO:0000256" key="4">
    <source>
        <dbReference type="ARBA" id="ARBA00023242"/>
    </source>
</evidence>
<dbReference type="AlphaFoldDB" id="A0A9W9FPL4"/>
<keyword evidence="3" id="KW-0804">Transcription</keyword>
<dbReference type="PANTHER" id="PTHR47784:SF10">
    <property type="entry name" value="TRANSCRIPTION FACTOR, PUTATIVE (AFU_ORTHOLOGUE AFUA_6G14150)-RELATED"/>
    <property type="match status" value="1"/>
</dbReference>
<organism evidence="7 8">
    <name type="scientific">Penicillium argentinense</name>
    <dbReference type="NCBI Taxonomy" id="1131581"/>
    <lineage>
        <taxon>Eukaryota</taxon>
        <taxon>Fungi</taxon>
        <taxon>Dikarya</taxon>
        <taxon>Ascomycota</taxon>
        <taxon>Pezizomycotina</taxon>
        <taxon>Eurotiomycetes</taxon>
        <taxon>Eurotiomycetidae</taxon>
        <taxon>Eurotiales</taxon>
        <taxon>Aspergillaceae</taxon>
        <taxon>Penicillium</taxon>
    </lineage>
</organism>
<keyword evidence="2" id="KW-0238">DNA-binding</keyword>
<proteinExistence type="predicted"/>
<dbReference type="GO" id="GO:0001228">
    <property type="term" value="F:DNA-binding transcription activator activity, RNA polymerase II-specific"/>
    <property type="evidence" value="ECO:0007669"/>
    <property type="project" value="TreeGrafter"/>
</dbReference>
<comment type="caution">
    <text evidence="7">The sequence shown here is derived from an EMBL/GenBank/DDBJ whole genome shotgun (WGS) entry which is preliminary data.</text>
</comment>
<evidence type="ECO:0000256" key="2">
    <source>
        <dbReference type="ARBA" id="ARBA00023125"/>
    </source>
</evidence>
<name>A0A9W9FPL4_9EURO</name>
<keyword evidence="1" id="KW-0805">Transcription regulation</keyword>
<keyword evidence="4" id="KW-0539">Nucleus</keyword>
<evidence type="ECO:0000256" key="3">
    <source>
        <dbReference type="ARBA" id="ARBA00023163"/>
    </source>
</evidence>
<keyword evidence="8" id="KW-1185">Reference proteome</keyword>
<reference evidence="7" key="2">
    <citation type="journal article" date="2023" name="IMA Fungus">
        <title>Comparative genomic study of the Penicillium genus elucidates a diverse pangenome and 15 lateral gene transfer events.</title>
        <authorList>
            <person name="Petersen C."/>
            <person name="Sorensen T."/>
            <person name="Nielsen M.R."/>
            <person name="Sondergaard T.E."/>
            <person name="Sorensen J.L."/>
            <person name="Fitzpatrick D.A."/>
            <person name="Frisvad J.C."/>
            <person name="Nielsen K.L."/>
        </authorList>
    </citation>
    <scope>NUCLEOTIDE SEQUENCE</scope>
    <source>
        <strain evidence="7">IBT 30761</strain>
    </source>
</reference>
<feature type="domain" description="Zn(2)-C6 fungal-type" evidence="6">
    <location>
        <begin position="12"/>
        <end position="44"/>
    </location>
</feature>
<evidence type="ECO:0000259" key="6">
    <source>
        <dbReference type="PROSITE" id="PS50048"/>
    </source>
</evidence>
<gene>
    <name evidence="7" type="ORF">N7532_004566</name>
</gene>
<dbReference type="RefSeq" id="XP_056477417.1">
    <property type="nucleotide sequence ID" value="XM_056617060.1"/>
</dbReference>
<dbReference type="SUPFAM" id="SSF57701">
    <property type="entry name" value="Zn2/Cys6 DNA-binding domain"/>
    <property type="match status" value="1"/>
</dbReference>
<dbReference type="EMBL" id="JAPQKI010000004">
    <property type="protein sequence ID" value="KAJ5104037.1"/>
    <property type="molecule type" value="Genomic_DNA"/>
</dbReference>
<dbReference type="Pfam" id="PF00172">
    <property type="entry name" value="Zn_clus"/>
    <property type="match status" value="1"/>
</dbReference>
<dbReference type="Gene3D" id="4.10.240.10">
    <property type="entry name" value="Zn(2)-C6 fungal-type DNA-binding domain"/>
    <property type="match status" value="1"/>
</dbReference>
<reference evidence="7" key="1">
    <citation type="submission" date="2022-11" db="EMBL/GenBank/DDBJ databases">
        <authorList>
            <person name="Petersen C."/>
        </authorList>
    </citation>
    <scope>NUCLEOTIDE SEQUENCE</scope>
    <source>
        <strain evidence="7">IBT 30761</strain>
    </source>
</reference>
<dbReference type="SMART" id="SM00066">
    <property type="entry name" value="GAL4"/>
    <property type="match status" value="1"/>
</dbReference>
<evidence type="ECO:0000313" key="7">
    <source>
        <dbReference type="EMBL" id="KAJ5104037.1"/>
    </source>
</evidence>
<dbReference type="InterPro" id="IPR036864">
    <property type="entry name" value="Zn2-C6_fun-type_DNA-bd_sf"/>
</dbReference>
<accession>A0A9W9FPL4</accession>
<dbReference type="GO" id="GO:0003677">
    <property type="term" value="F:DNA binding"/>
    <property type="evidence" value="ECO:0007669"/>
    <property type="project" value="UniProtKB-KW"/>
</dbReference>
<dbReference type="GeneID" id="81356039"/>
<feature type="region of interest" description="Disordered" evidence="5">
    <location>
        <begin position="35"/>
        <end position="76"/>
    </location>
</feature>
<dbReference type="CDD" id="cd00067">
    <property type="entry name" value="GAL4"/>
    <property type="match status" value="1"/>
</dbReference>
<dbReference type="PANTHER" id="PTHR47784">
    <property type="entry name" value="STEROL UPTAKE CONTROL PROTEIN 2"/>
    <property type="match status" value="1"/>
</dbReference>
<evidence type="ECO:0000313" key="8">
    <source>
        <dbReference type="Proteomes" id="UP001149074"/>
    </source>
</evidence>
<dbReference type="Proteomes" id="UP001149074">
    <property type="component" value="Unassembled WGS sequence"/>
</dbReference>
<protein>
    <recommendedName>
        <fullName evidence="6">Zn(2)-C6 fungal-type domain-containing protein</fullName>
    </recommendedName>
</protein>
<dbReference type="OrthoDB" id="5295362at2759"/>
<dbReference type="GO" id="GO:0008270">
    <property type="term" value="F:zinc ion binding"/>
    <property type="evidence" value="ECO:0007669"/>
    <property type="project" value="InterPro"/>
</dbReference>
<dbReference type="InterPro" id="IPR053157">
    <property type="entry name" value="Sterol_Uptake_Regulator"/>
</dbReference>
<dbReference type="PROSITE" id="PS50048">
    <property type="entry name" value="ZN2_CY6_FUNGAL_2"/>
    <property type="match status" value="1"/>
</dbReference>